<evidence type="ECO:0000313" key="2">
    <source>
        <dbReference type="Proteomes" id="UP001139031"/>
    </source>
</evidence>
<gene>
    <name evidence="1" type="ORF">K7C98_21775</name>
</gene>
<comment type="caution">
    <text evidence="1">The sequence shown here is derived from an EMBL/GenBank/DDBJ whole genome shotgun (WGS) entry which is preliminary data.</text>
</comment>
<organism evidence="1 2">
    <name type="scientific">Nannocystis pusilla</name>
    <dbReference type="NCBI Taxonomy" id="889268"/>
    <lineage>
        <taxon>Bacteria</taxon>
        <taxon>Pseudomonadati</taxon>
        <taxon>Myxococcota</taxon>
        <taxon>Polyangia</taxon>
        <taxon>Nannocystales</taxon>
        <taxon>Nannocystaceae</taxon>
        <taxon>Nannocystis</taxon>
    </lineage>
</organism>
<dbReference type="CDD" id="cd04301">
    <property type="entry name" value="NAT_SF"/>
    <property type="match status" value="1"/>
</dbReference>
<keyword evidence="2" id="KW-1185">Reference proteome</keyword>
<dbReference type="InterPro" id="IPR016181">
    <property type="entry name" value="Acyl_CoA_acyltransferase"/>
</dbReference>
<protein>
    <submittedName>
        <fullName evidence="1">GNAT family N-acetyltransferase</fullName>
    </submittedName>
</protein>
<proteinExistence type="predicted"/>
<accession>A0ABS7TUQ7</accession>
<evidence type="ECO:0000313" key="1">
    <source>
        <dbReference type="EMBL" id="MBZ5711880.1"/>
    </source>
</evidence>
<dbReference type="Proteomes" id="UP001139031">
    <property type="component" value="Unassembled WGS sequence"/>
</dbReference>
<dbReference type="EMBL" id="JAIRAU010000028">
    <property type="protein sequence ID" value="MBZ5711880.1"/>
    <property type="molecule type" value="Genomic_DNA"/>
</dbReference>
<dbReference type="SUPFAM" id="SSF55729">
    <property type="entry name" value="Acyl-CoA N-acyltransferases (Nat)"/>
    <property type="match status" value="1"/>
</dbReference>
<sequence>MSTAPDSMDIDATRNPRLVPTELLRRAYVHYEESRNPSARSYVSLDDGLEVGIVSSAVPAIARAISSMLTRSLDDARNDRGGHLPSDVVERVQREIISPHGVADLWGTTGHRFVLARHQGDRRSELLATILVGQSKDTLFFFTGRYNNLRHSTIADDVDFSQPDADDPAQRWFARFAFPDLVRFKPRAYHQIANFVVAREHRGQGFARLLLDTIVARYSRDHIERRGAGIEHSQHLLCGRGLWQIGDPPWLSRMQGLGFYLRWGAESFFIEHDWAPLPPIFERGRRISSVEYNESFGLPRRYLEEQPPPHSPEHLVDRVPEVIRLSRDPRAKLQYFQTMFDFP</sequence>
<name>A0ABS7TUQ7_9BACT</name>
<reference evidence="1" key="1">
    <citation type="submission" date="2021-08" db="EMBL/GenBank/DDBJ databases">
        <authorList>
            <person name="Stevens D.C."/>
        </authorList>
    </citation>
    <scope>NUCLEOTIDE SEQUENCE</scope>
    <source>
        <strain evidence="1">DSM 53165</strain>
    </source>
</reference>
<dbReference type="RefSeq" id="WP_224193644.1">
    <property type="nucleotide sequence ID" value="NZ_JAIRAU010000028.1"/>
</dbReference>